<accession>A0AAW2NNQ2</accession>
<evidence type="ECO:0000313" key="1">
    <source>
        <dbReference type="EMBL" id="KAL0345097.1"/>
    </source>
</evidence>
<sequence length="64" mass="6820">MPAPSCSNSERGGTVVRQLDEINDFLNGGRVKNCRRAFVDEISVVIGGCRDGVGIGSEPNREIA</sequence>
<reference evidence="1" key="1">
    <citation type="submission" date="2020-06" db="EMBL/GenBank/DDBJ databases">
        <authorList>
            <person name="Li T."/>
            <person name="Hu X."/>
            <person name="Zhang T."/>
            <person name="Song X."/>
            <person name="Zhang H."/>
            <person name="Dai N."/>
            <person name="Sheng W."/>
            <person name="Hou X."/>
            <person name="Wei L."/>
        </authorList>
    </citation>
    <scope>NUCLEOTIDE SEQUENCE</scope>
    <source>
        <strain evidence="1">G02</strain>
        <tissue evidence="1">Leaf</tissue>
    </source>
</reference>
<protein>
    <submittedName>
        <fullName evidence="1">Uncharacterized protein</fullName>
    </submittedName>
</protein>
<organism evidence="1">
    <name type="scientific">Sesamum radiatum</name>
    <name type="common">Black benniseed</name>
    <dbReference type="NCBI Taxonomy" id="300843"/>
    <lineage>
        <taxon>Eukaryota</taxon>
        <taxon>Viridiplantae</taxon>
        <taxon>Streptophyta</taxon>
        <taxon>Embryophyta</taxon>
        <taxon>Tracheophyta</taxon>
        <taxon>Spermatophyta</taxon>
        <taxon>Magnoliopsida</taxon>
        <taxon>eudicotyledons</taxon>
        <taxon>Gunneridae</taxon>
        <taxon>Pentapetalae</taxon>
        <taxon>asterids</taxon>
        <taxon>lamiids</taxon>
        <taxon>Lamiales</taxon>
        <taxon>Pedaliaceae</taxon>
        <taxon>Sesamum</taxon>
    </lineage>
</organism>
<gene>
    <name evidence="1" type="ORF">Sradi_4341000</name>
</gene>
<proteinExistence type="predicted"/>
<comment type="caution">
    <text evidence="1">The sequence shown here is derived from an EMBL/GenBank/DDBJ whole genome shotgun (WGS) entry which is preliminary data.</text>
</comment>
<name>A0AAW2NNQ2_SESRA</name>
<reference evidence="1" key="2">
    <citation type="journal article" date="2024" name="Plant">
        <title>Genomic evolution and insights into agronomic trait innovations of Sesamum species.</title>
        <authorList>
            <person name="Miao H."/>
            <person name="Wang L."/>
            <person name="Qu L."/>
            <person name="Liu H."/>
            <person name="Sun Y."/>
            <person name="Le M."/>
            <person name="Wang Q."/>
            <person name="Wei S."/>
            <person name="Zheng Y."/>
            <person name="Lin W."/>
            <person name="Duan Y."/>
            <person name="Cao H."/>
            <person name="Xiong S."/>
            <person name="Wang X."/>
            <person name="Wei L."/>
            <person name="Li C."/>
            <person name="Ma Q."/>
            <person name="Ju M."/>
            <person name="Zhao R."/>
            <person name="Li G."/>
            <person name="Mu C."/>
            <person name="Tian Q."/>
            <person name="Mei H."/>
            <person name="Zhang T."/>
            <person name="Gao T."/>
            <person name="Zhang H."/>
        </authorList>
    </citation>
    <scope>NUCLEOTIDE SEQUENCE</scope>
    <source>
        <strain evidence="1">G02</strain>
    </source>
</reference>
<dbReference type="EMBL" id="JACGWJ010000019">
    <property type="protein sequence ID" value="KAL0345097.1"/>
    <property type="molecule type" value="Genomic_DNA"/>
</dbReference>
<dbReference type="AlphaFoldDB" id="A0AAW2NNQ2"/>